<keyword evidence="5" id="KW-1185">Reference proteome</keyword>
<dbReference type="Proteomes" id="UP000515860">
    <property type="component" value="Chromosome"/>
</dbReference>
<dbReference type="SUPFAM" id="SSF53300">
    <property type="entry name" value="vWA-like"/>
    <property type="match status" value="1"/>
</dbReference>
<dbReference type="RefSeq" id="WP_249328837.1">
    <property type="nucleotide sequence ID" value="NZ_CP060635.1"/>
</dbReference>
<dbReference type="InterPro" id="IPR055384">
    <property type="entry name" value="DUF7604"/>
</dbReference>
<keyword evidence="2" id="KW-1133">Transmembrane helix</keyword>
<dbReference type="InterPro" id="IPR051266">
    <property type="entry name" value="CLCR"/>
</dbReference>
<dbReference type="Gene3D" id="2.60.40.1140">
    <property type="entry name" value="Collagen-binding surface protein Cna, B-type domain"/>
    <property type="match status" value="1"/>
</dbReference>
<dbReference type="InterPro" id="IPR055382">
    <property type="entry name" value="DUF7601"/>
</dbReference>
<evidence type="ECO:0000256" key="1">
    <source>
        <dbReference type="SAM" id="MobiDB-lite"/>
    </source>
</evidence>
<feature type="domain" description="VWFA" evidence="3">
    <location>
        <begin position="324"/>
        <end position="531"/>
    </location>
</feature>
<keyword evidence="2" id="KW-0472">Membrane</keyword>
<dbReference type="EMBL" id="CP060635">
    <property type="protein sequence ID" value="QNM08622.1"/>
    <property type="molecule type" value="Genomic_DNA"/>
</dbReference>
<evidence type="ECO:0000313" key="4">
    <source>
        <dbReference type="EMBL" id="QNM08622.1"/>
    </source>
</evidence>
<dbReference type="SMART" id="SM00327">
    <property type="entry name" value="VWA"/>
    <property type="match status" value="1"/>
</dbReference>
<dbReference type="AlphaFoldDB" id="A0A7G9GCU0"/>
<evidence type="ECO:0000259" key="3">
    <source>
        <dbReference type="PROSITE" id="PS50234"/>
    </source>
</evidence>
<dbReference type="PANTHER" id="PTHR10579:SF129">
    <property type="entry name" value="OS01G0640200 PROTEIN"/>
    <property type="match status" value="1"/>
</dbReference>
<gene>
    <name evidence="4" type="ORF">H9Q79_17510</name>
</gene>
<proteinExistence type="predicted"/>
<evidence type="ECO:0000313" key="5">
    <source>
        <dbReference type="Proteomes" id="UP000515860"/>
    </source>
</evidence>
<sequence length="955" mass="101906">MRGKKRERQKNKGLKRTLALALAVFVLLSLTEAPRILASSGNSTEPHSGAVAEQSAAEVRDQTAGTQDGAAGTPGGTEGGQAADEETEENDRQAGSSGNVQDEEQADSGGTDGGIVEYLPQALPEGLTVKAWTDAGVLPEDVYLEVEQLPGEDQNSRYAEALRASGTDADGFMLWDIGFYDAAGERVEPAGGSVHLEIACSGLNISEMDTASLSLRQMAETESGIAVQSVADTSESLSGNIAVDGETVHAAFTAESLSVFALTWSCNPEGGTARALGSVRAARPTAQMRAGHEKYVEKKEDGTYDLTLTVSGMAGTATSKAELDVVYVLDKSGSMNDGLGGGSKKTRREAAKDAIDSLTAALASNQNIDVRFSLVTFSGSDERWDRAWNDSEVAVDWTGDTRRITSSSGPSANGGTNYQAGLRNAKELLASARSGALTAVIFISDGNPTFRYDENGYTTGTGNSDLLGYNLQAAKDEAAGLGTNYFYTVGVGPKNNYSKLRDLKDAAPENTTKAFYEGTDEASLNAAFDDIQAAITTMLCSDVTIADTLSGHVQLTGIAAGNPASMTVAVRDGEGNVVVSGENSVEFEGVTITARYDESTRQVILDFPDDYELKGGYTYQVTVNIEPSEAAYEAYRNNGAAYTDTGEPGTGPASEGQQGFFSNSDSSLTYTYNGEQINDSYNRPVVQLEPGTLVIEKRIEGLEGEALDYLRQNLKFNYTLNNGSLQEVPFSEFTWNQESGSYQYRIEGLSPDTVYQAGEVNADISSVYNYLLTASSQNSQGTVERLETKTASFANTYEPGSHVLTIEKRVSGSMGDHNREFSFSLALARDGQAYTEDLIYTENENSGEKTLRADKGVYQFSLADGDEIHLTIPHGCAYTVVEENADYMLQVEPGGGVYSEGKLTGTLNEDSAAVFTNTKEMVPPTGIGWPVLPYLAMVLLALASATAFRMRRREG</sequence>
<dbReference type="KEGG" id="whj:H9Q79_17510"/>
<protein>
    <submittedName>
        <fullName evidence="4">VWA domain-containing protein</fullName>
    </submittedName>
</protein>
<dbReference type="PANTHER" id="PTHR10579">
    <property type="entry name" value="CALCIUM-ACTIVATED CHLORIDE CHANNEL REGULATOR"/>
    <property type="match status" value="1"/>
</dbReference>
<dbReference type="Gene3D" id="3.40.50.410">
    <property type="entry name" value="von Willebrand factor, type A domain"/>
    <property type="match status" value="1"/>
</dbReference>
<feature type="region of interest" description="Disordered" evidence="1">
    <location>
        <begin position="38"/>
        <end position="117"/>
    </location>
</feature>
<accession>A0A7G9GCU0</accession>
<dbReference type="CDD" id="cd00198">
    <property type="entry name" value="vWFA"/>
    <property type="match status" value="1"/>
</dbReference>
<dbReference type="InterPro" id="IPR036465">
    <property type="entry name" value="vWFA_dom_sf"/>
</dbReference>
<keyword evidence="2" id="KW-0812">Transmembrane</keyword>
<name>A0A7G9GCU0_9FIRM</name>
<dbReference type="Pfam" id="PF24547">
    <property type="entry name" value="DUF7601"/>
    <property type="match status" value="1"/>
</dbReference>
<dbReference type="Pfam" id="PF13519">
    <property type="entry name" value="VWA_2"/>
    <property type="match status" value="1"/>
</dbReference>
<dbReference type="InterPro" id="IPR002035">
    <property type="entry name" value="VWF_A"/>
</dbReference>
<organism evidence="4 5">
    <name type="scientific">Wansuia hejianensis</name>
    <dbReference type="NCBI Taxonomy" id="2763667"/>
    <lineage>
        <taxon>Bacteria</taxon>
        <taxon>Bacillati</taxon>
        <taxon>Bacillota</taxon>
        <taxon>Clostridia</taxon>
        <taxon>Lachnospirales</taxon>
        <taxon>Lachnospiraceae</taxon>
        <taxon>Wansuia</taxon>
    </lineage>
</organism>
<reference evidence="4 5" key="1">
    <citation type="submission" date="2020-08" db="EMBL/GenBank/DDBJ databases">
        <authorList>
            <person name="Liu C."/>
            <person name="Sun Q."/>
        </authorList>
    </citation>
    <scope>NUCLEOTIDE SEQUENCE [LARGE SCALE GENOMIC DNA]</scope>
    <source>
        <strain evidence="4 5">NSJ-29</strain>
    </source>
</reference>
<feature type="transmembrane region" description="Helical" evidence="2">
    <location>
        <begin position="927"/>
        <end position="948"/>
    </location>
</feature>
<dbReference type="Pfam" id="PF24558">
    <property type="entry name" value="DUF7604"/>
    <property type="match status" value="1"/>
</dbReference>
<dbReference type="PROSITE" id="PS50234">
    <property type="entry name" value="VWFA"/>
    <property type="match status" value="1"/>
</dbReference>
<evidence type="ECO:0000256" key="2">
    <source>
        <dbReference type="SAM" id="Phobius"/>
    </source>
</evidence>